<gene>
    <name evidence="1" type="ORF">BGW36DRAFT_428256</name>
</gene>
<dbReference type="Proteomes" id="UP001201262">
    <property type="component" value="Unassembled WGS sequence"/>
</dbReference>
<keyword evidence="2" id="KW-1185">Reference proteome</keyword>
<evidence type="ECO:0000313" key="2">
    <source>
        <dbReference type="Proteomes" id="UP001201262"/>
    </source>
</evidence>
<evidence type="ECO:0000313" key="1">
    <source>
        <dbReference type="EMBL" id="KAH8696236.1"/>
    </source>
</evidence>
<organism evidence="1 2">
    <name type="scientific">Talaromyces proteolyticus</name>
    <dbReference type="NCBI Taxonomy" id="1131652"/>
    <lineage>
        <taxon>Eukaryota</taxon>
        <taxon>Fungi</taxon>
        <taxon>Dikarya</taxon>
        <taxon>Ascomycota</taxon>
        <taxon>Pezizomycotina</taxon>
        <taxon>Eurotiomycetes</taxon>
        <taxon>Eurotiomycetidae</taxon>
        <taxon>Eurotiales</taxon>
        <taxon>Trichocomaceae</taxon>
        <taxon>Talaromyces</taxon>
        <taxon>Talaromyces sect. Bacilispori</taxon>
    </lineage>
</organism>
<reference evidence="1" key="1">
    <citation type="submission" date="2021-12" db="EMBL/GenBank/DDBJ databases">
        <title>Convergent genome expansion in fungi linked to evolution of root-endophyte symbiosis.</title>
        <authorList>
            <consortium name="DOE Joint Genome Institute"/>
            <person name="Ke Y.-H."/>
            <person name="Bonito G."/>
            <person name="Liao H.-L."/>
            <person name="Looney B."/>
            <person name="Rojas-Flechas A."/>
            <person name="Nash J."/>
            <person name="Hameed K."/>
            <person name="Schadt C."/>
            <person name="Martin F."/>
            <person name="Crous P.W."/>
            <person name="Miettinen O."/>
            <person name="Magnuson J.K."/>
            <person name="Labbe J."/>
            <person name="Jacobson D."/>
            <person name="Doktycz M.J."/>
            <person name="Veneault-Fourrey C."/>
            <person name="Kuo A."/>
            <person name="Mondo S."/>
            <person name="Calhoun S."/>
            <person name="Riley R."/>
            <person name="Ohm R."/>
            <person name="LaButti K."/>
            <person name="Andreopoulos B."/>
            <person name="Pangilinan J."/>
            <person name="Nolan M."/>
            <person name="Tritt A."/>
            <person name="Clum A."/>
            <person name="Lipzen A."/>
            <person name="Daum C."/>
            <person name="Barry K."/>
            <person name="Grigoriev I.V."/>
            <person name="Vilgalys R."/>
        </authorList>
    </citation>
    <scope>NUCLEOTIDE SEQUENCE</scope>
    <source>
        <strain evidence="1">PMI_201</strain>
    </source>
</reference>
<protein>
    <submittedName>
        <fullName evidence="1">Uncharacterized protein</fullName>
    </submittedName>
</protein>
<dbReference type="EMBL" id="JAJTJA010000007">
    <property type="protein sequence ID" value="KAH8696236.1"/>
    <property type="molecule type" value="Genomic_DNA"/>
</dbReference>
<dbReference type="AlphaFoldDB" id="A0AAD4KTI0"/>
<comment type="caution">
    <text evidence="1">The sequence shown here is derived from an EMBL/GenBank/DDBJ whole genome shotgun (WGS) entry which is preliminary data.</text>
</comment>
<accession>A0AAD4KTI0</accession>
<sequence>MTTEMAQTVIGVCNNKNISVTSADHASYVIAIIKHADQVTTQSQYVTSGQFNLRAYLLGPYKTAECAFLLIHDVSMDSGPASTFWNMVQTLNGHYQTTFKEN</sequence>
<dbReference type="GeneID" id="70250809"/>
<proteinExistence type="predicted"/>
<dbReference type="RefSeq" id="XP_046071174.1">
    <property type="nucleotide sequence ID" value="XM_046220522.1"/>
</dbReference>
<name>A0AAD4KTI0_9EURO</name>